<name>A0A291B0W1_9VIRU</name>
<dbReference type="GeneID" id="65099898"/>
<evidence type="ECO:0000313" key="2">
    <source>
        <dbReference type="EMBL" id="ATE87135.1"/>
    </source>
</evidence>
<keyword evidence="3" id="KW-1185">Reference proteome</keyword>
<sequence length="64" mass="6915">MVKENFCGLCMAVPIALAGAGVAGGLSAKEYKKRKMIALTVGIVVLLISLGLYWYYKDCQTCKL</sequence>
<keyword evidence="1" id="KW-1133">Transmembrane helix</keyword>
<proteinExistence type="predicted"/>
<evidence type="ECO:0000256" key="1">
    <source>
        <dbReference type="SAM" id="Phobius"/>
    </source>
</evidence>
<gene>
    <name evidence="2" type="primary">126L</name>
</gene>
<feature type="transmembrane region" description="Helical" evidence="1">
    <location>
        <begin position="6"/>
        <end position="24"/>
    </location>
</feature>
<organism evidence="2">
    <name type="scientific">Shrimp hemocyte iridescent virus</name>
    <dbReference type="NCBI Taxonomy" id="2039780"/>
    <lineage>
        <taxon>Viruses</taxon>
        <taxon>Varidnaviria</taxon>
        <taxon>Bamfordvirae</taxon>
        <taxon>Nucleocytoviricota</taxon>
        <taxon>Megaviricetes</taxon>
        <taxon>Pimascovirales</taxon>
        <taxon>Pimascovirales incertae sedis</taxon>
        <taxon>Iridoviridae</taxon>
        <taxon>Betairidovirinae</taxon>
        <taxon>Decapodiridovirus</taxon>
        <taxon>Decapodiridovirus litopenaeus1</taxon>
        <taxon>Decapod iridescent virus 1</taxon>
    </lineage>
</organism>
<keyword evidence="1" id="KW-0812">Transmembrane</keyword>
<dbReference type="RefSeq" id="YP_010084878.1">
    <property type="nucleotide sequence ID" value="NC_055165.1"/>
</dbReference>
<reference evidence="2" key="1">
    <citation type="journal article" date="2017" name="Arch. Virol.">
        <title>Complete genome sequence of shrimp hemocyte iridescent virus (SHIV) isolated from white leg shrimp, Litopenaeus vannamei.</title>
        <authorList>
            <person name="Qiu L."/>
            <person name="Chen M.M."/>
            <person name="Wang R.Y."/>
            <person name="Wan X.Y."/>
            <person name="Li C."/>
            <person name="Zhang Q.L."/>
            <person name="Dong X."/>
            <person name="Yang B."/>
            <person name="Xiang J.H."/>
            <person name="Huang J."/>
        </authorList>
    </citation>
    <scope>NUCLEOTIDE SEQUENCE [LARGE SCALE GENOMIC DNA]</scope>
    <source>
        <strain evidence="2">20141215</strain>
    </source>
</reference>
<keyword evidence="1" id="KW-0472">Membrane</keyword>
<dbReference type="Proteomes" id="UP000297192">
    <property type="component" value="Segment"/>
</dbReference>
<dbReference type="KEGG" id="vg:65099898"/>
<accession>A0A291B0W1</accession>
<reference evidence="2" key="2">
    <citation type="journal article" date="2017" name="Sci. Rep.">
        <title>Characterization of a new member of Iridoviridae, Shrimp hemocyte iridescent virus (SHIV), found in white leg shrimp (Litopenaeus vannamei).</title>
        <authorList>
            <person name="Qiu L."/>
            <person name="Chen M.M."/>
            <person name="Wan X.Y."/>
            <person name="Li C."/>
            <person name="Zhang Q.L."/>
            <person name="Wang R.Y."/>
            <person name="Cheng D.Y."/>
            <person name="Dong X."/>
            <person name="Yang B."/>
            <person name="Wang X.H."/>
            <person name="Xiang J.H."/>
            <person name="Huang J."/>
        </authorList>
    </citation>
    <scope>NUCLEOTIDE SEQUENCE [LARGE SCALE GENOMIC DNA]</scope>
    <source>
        <strain evidence="2">20141215</strain>
    </source>
</reference>
<protein>
    <submittedName>
        <fullName evidence="2">Uncharacterized protein</fullName>
    </submittedName>
</protein>
<evidence type="ECO:0000313" key="3">
    <source>
        <dbReference type="Proteomes" id="UP000297192"/>
    </source>
</evidence>
<dbReference type="EMBL" id="MF599468">
    <property type="protein sequence ID" value="ATE87135.1"/>
    <property type="molecule type" value="Genomic_DNA"/>
</dbReference>
<feature type="transmembrane region" description="Helical" evidence="1">
    <location>
        <begin position="36"/>
        <end position="56"/>
    </location>
</feature>